<dbReference type="InterPro" id="IPR003313">
    <property type="entry name" value="AraC-bd"/>
</dbReference>
<evidence type="ECO:0000256" key="1">
    <source>
        <dbReference type="ARBA" id="ARBA00023015"/>
    </source>
</evidence>
<dbReference type="InterPro" id="IPR020449">
    <property type="entry name" value="Tscrpt_reg_AraC-type_HTH"/>
</dbReference>
<name>A0ABV2M671_9FIRM</name>
<dbReference type="SUPFAM" id="SSF51215">
    <property type="entry name" value="Regulatory protein AraC"/>
    <property type="match status" value="1"/>
</dbReference>
<dbReference type="Gene3D" id="1.10.10.60">
    <property type="entry name" value="Homeodomain-like"/>
    <property type="match status" value="2"/>
</dbReference>
<dbReference type="PANTHER" id="PTHR43280:SF2">
    <property type="entry name" value="HTH-TYPE TRANSCRIPTIONAL REGULATOR EXSA"/>
    <property type="match status" value="1"/>
</dbReference>
<dbReference type="InterPro" id="IPR018060">
    <property type="entry name" value="HTH_AraC"/>
</dbReference>
<keyword evidence="6" id="KW-1185">Reference proteome</keyword>
<dbReference type="PANTHER" id="PTHR43280">
    <property type="entry name" value="ARAC-FAMILY TRANSCRIPTIONAL REGULATOR"/>
    <property type="match status" value="1"/>
</dbReference>
<dbReference type="InterPro" id="IPR018062">
    <property type="entry name" value="HTH_AraC-typ_CS"/>
</dbReference>
<accession>A0ABV2M671</accession>
<comment type="caution">
    <text evidence="5">The sequence shown here is derived from an EMBL/GenBank/DDBJ whole genome shotgun (WGS) entry which is preliminary data.</text>
</comment>
<dbReference type="Pfam" id="PF02311">
    <property type="entry name" value="AraC_binding"/>
    <property type="match status" value="1"/>
</dbReference>
<dbReference type="Pfam" id="PF12833">
    <property type="entry name" value="HTH_18"/>
    <property type="match status" value="1"/>
</dbReference>
<evidence type="ECO:0000259" key="4">
    <source>
        <dbReference type="PROSITE" id="PS01124"/>
    </source>
</evidence>
<evidence type="ECO:0000313" key="5">
    <source>
        <dbReference type="EMBL" id="MET3751974.1"/>
    </source>
</evidence>
<dbReference type="SUPFAM" id="SSF46689">
    <property type="entry name" value="Homeodomain-like"/>
    <property type="match status" value="2"/>
</dbReference>
<dbReference type="Gene3D" id="2.60.120.280">
    <property type="entry name" value="Regulatory protein AraC"/>
    <property type="match status" value="1"/>
</dbReference>
<protein>
    <submittedName>
        <fullName evidence="5">AraC-like DNA-binding protein</fullName>
    </submittedName>
</protein>
<organism evidence="5 6">
    <name type="scientific">Blautia caecimuris</name>
    <dbReference type="NCBI Taxonomy" id="1796615"/>
    <lineage>
        <taxon>Bacteria</taxon>
        <taxon>Bacillati</taxon>
        <taxon>Bacillota</taxon>
        <taxon>Clostridia</taxon>
        <taxon>Lachnospirales</taxon>
        <taxon>Lachnospiraceae</taxon>
        <taxon>Blautia</taxon>
    </lineage>
</organism>
<dbReference type="PROSITE" id="PS00041">
    <property type="entry name" value="HTH_ARAC_FAMILY_1"/>
    <property type="match status" value="1"/>
</dbReference>
<dbReference type="InterPro" id="IPR037923">
    <property type="entry name" value="HTH-like"/>
</dbReference>
<reference evidence="5 6" key="1">
    <citation type="submission" date="2024-06" db="EMBL/GenBank/DDBJ databases">
        <title>Genomic Encyclopedia of Type Strains, Phase IV (KMG-IV): sequencing the most valuable type-strain genomes for metagenomic binning, comparative biology and taxonomic classification.</title>
        <authorList>
            <person name="Goeker M."/>
        </authorList>
    </citation>
    <scope>NUCLEOTIDE SEQUENCE [LARGE SCALE GENOMIC DNA]</scope>
    <source>
        <strain evidence="5 6">DSM 29492</strain>
    </source>
</reference>
<dbReference type="PROSITE" id="PS01124">
    <property type="entry name" value="HTH_ARAC_FAMILY_2"/>
    <property type="match status" value="1"/>
</dbReference>
<keyword evidence="2" id="KW-0238">DNA-binding</keyword>
<gene>
    <name evidence="5" type="ORF">ABID24_003236</name>
</gene>
<keyword evidence="1" id="KW-0805">Transcription regulation</keyword>
<dbReference type="SMART" id="SM00342">
    <property type="entry name" value="HTH_ARAC"/>
    <property type="match status" value="1"/>
</dbReference>
<dbReference type="EMBL" id="JBEPMJ010000033">
    <property type="protein sequence ID" value="MET3751974.1"/>
    <property type="molecule type" value="Genomic_DNA"/>
</dbReference>
<evidence type="ECO:0000313" key="6">
    <source>
        <dbReference type="Proteomes" id="UP001549106"/>
    </source>
</evidence>
<dbReference type="InterPro" id="IPR009057">
    <property type="entry name" value="Homeodomain-like_sf"/>
</dbReference>
<keyword evidence="3" id="KW-0804">Transcription</keyword>
<feature type="domain" description="HTH araC/xylS-type" evidence="4">
    <location>
        <begin position="184"/>
        <end position="282"/>
    </location>
</feature>
<evidence type="ECO:0000256" key="3">
    <source>
        <dbReference type="ARBA" id="ARBA00023163"/>
    </source>
</evidence>
<dbReference type="RefSeq" id="WP_173752959.1">
    <property type="nucleotide sequence ID" value="NZ_BAABXP010000001.1"/>
</dbReference>
<dbReference type="Proteomes" id="UP001549106">
    <property type="component" value="Unassembled WGS sequence"/>
</dbReference>
<proteinExistence type="predicted"/>
<dbReference type="PRINTS" id="PR00032">
    <property type="entry name" value="HTHARAC"/>
</dbReference>
<evidence type="ECO:0000256" key="2">
    <source>
        <dbReference type="ARBA" id="ARBA00023125"/>
    </source>
</evidence>
<sequence length="295" mass="34711">MENLNFSWTDDSIRFINTATPKARQTFFYVQEAGDFSTFPPYFTERENLNSFLLIYTLSGKGLLKYQNNTFTLFPGSLAYIDCMNHHYYECLKKQQWKFLWLHFNGPSALGYYEEFLRNNFRILDSLDPFFMESTLRRILSITQKKDLHSEILISSLITEILTQILIENETEQLCLGLMPDFLNTALKEIDTHFREPLTLEYLADKTGISKYHFAREFKRYIGTPPNEYLIITRLNHSKVLLKYKNISVEEIAFACGFHQVSHFIRLFKKHEGCTPLNFRKAWCSNEPAKPPSAR</sequence>